<dbReference type="EMBL" id="NMUH01000494">
    <property type="protein sequence ID" value="MQL80179.1"/>
    <property type="molecule type" value="Genomic_DNA"/>
</dbReference>
<dbReference type="Pfam" id="PF14736">
    <property type="entry name" value="N_Asn_amidohyd"/>
    <property type="match status" value="1"/>
</dbReference>
<keyword evidence="1" id="KW-0472">Membrane</keyword>
<evidence type="ECO:0008006" key="4">
    <source>
        <dbReference type="Google" id="ProtNLM"/>
    </source>
</evidence>
<dbReference type="PANTHER" id="PTHR12498:SF0">
    <property type="entry name" value="PROTEIN N-TERMINAL ASPARAGINE AMIDOHYDROLASE"/>
    <property type="match status" value="1"/>
</dbReference>
<proteinExistence type="predicted"/>
<dbReference type="GO" id="GO:0006511">
    <property type="term" value="P:ubiquitin-dependent protein catabolic process"/>
    <property type="evidence" value="ECO:0007669"/>
    <property type="project" value="TreeGrafter"/>
</dbReference>
<evidence type="ECO:0000256" key="1">
    <source>
        <dbReference type="SAM" id="Phobius"/>
    </source>
</evidence>
<name>A0A843UJP3_COLES</name>
<dbReference type="AlphaFoldDB" id="A0A843UJP3"/>
<organism evidence="2 3">
    <name type="scientific">Colocasia esculenta</name>
    <name type="common">Wild taro</name>
    <name type="synonym">Arum esculentum</name>
    <dbReference type="NCBI Taxonomy" id="4460"/>
    <lineage>
        <taxon>Eukaryota</taxon>
        <taxon>Viridiplantae</taxon>
        <taxon>Streptophyta</taxon>
        <taxon>Embryophyta</taxon>
        <taxon>Tracheophyta</taxon>
        <taxon>Spermatophyta</taxon>
        <taxon>Magnoliopsida</taxon>
        <taxon>Liliopsida</taxon>
        <taxon>Araceae</taxon>
        <taxon>Aroideae</taxon>
        <taxon>Colocasieae</taxon>
        <taxon>Colocasia</taxon>
    </lineage>
</organism>
<feature type="transmembrane region" description="Helical" evidence="1">
    <location>
        <begin position="129"/>
        <end position="150"/>
    </location>
</feature>
<keyword evidence="1" id="KW-0812">Transmembrane</keyword>
<evidence type="ECO:0000313" key="2">
    <source>
        <dbReference type="EMBL" id="MQL80179.1"/>
    </source>
</evidence>
<comment type="caution">
    <text evidence="2">The sequence shown here is derived from an EMBL/GenBank/DDBJ whole genome shotgun (WGS) entry which is preliminary data.</text>
</comment>
<sequence>MLSLSQKLAGTDEATTCVGIVIRNQDSGMTSIAHLDSPKVVDSGLTQMLSSLAHGEEDALMVHLIGGFEDASSKESDDTSDKDDDDELGYSLPLCSKIIETLKNRREHFHIETLCVLWHNTKRDSFGNAFPVIGGFVVIMIVSCFGGHTFGDADERRKPRLYKT</sequence>
<accession>A0A843UJP3</accession>
<dbReference type="GO" id="GO:0008418">
    <property type="term" value="F:protein-N-terminal asparagine amidohydrolase activity"/>
    <property type="evidence" value="ECO:0007669"/>
    <property type="project" value="InterPro"/>
</dbReference>
<protein>
    <recommendedName>
        <fullName evidence="4">Protein N-terminal asparagine amidohydrolase</fullName>
    </recommendedName>
</protein>
<evidence type="ECO:0000313" key="3">
    <source>
        <dbReference type="Proteomes" id="UP000652761"/>
    </source>
</evidence>
<dbReference type="InterPro" id="IPR026750">
    <property type="entry name" value="NTAN1"/>
</dbReference>
<keyword evidence="3" id="KW-1185">Reference proteome</keyword>
<dbReference type="Proteomes" id="UP000652761">
    <property type="component" value="Unassembled WGS sequence"/>
</dbReference>
<dbReference type="GO" id="GO:0005634">
    <property type="term" value="C:nucleus"/>
    <property type="evidence" value="ECO:0007669"/>
    <property type="project" value="TreeGrafter"/>
</dbReference>
<reference evidence="2" key="1">
    <citation type="submission" date="2017-07" db="EMBL/GenBank/DDBJ databases">
        <title>Taro Niue Genome Assembly and Annotation.</title>
        <authorList>
            <person name="Atibalentja N."/>
            <person name="Keating K."/>
            <person name="Fields C.J."/>
        </authorList>
    </citation>
    <scope>NUCLEOTIDE SEQUENCE</scope>
    <source>
        <strain evidence="2">Niue_2</strain>
        <tissue evidence="2">Leaf</tissue>
    </source>
</reference>
<gene>
    <name evidence="2" type="ORF">Taro_012638</name>
</gene>
<keyword evidence="1" id="KW-1133">Transmembrane helix</keyword>
<dbReference type="PANTHER" id="PTHR12498">
    <property type="entry name" value="N-TERMINAL ASPARAGINE AMIDOHYDROLASE"/>
    <property type="match status" value="1"/>
</dbReference>